<evidence type="ECO:0000313" key="3">
    <source>
        <dbReference type="Proteomes" id="UP001412239"/>
    </source>
</evidence>
<name>A0A292PNS1_9PEZI</name>
<reference evidence="2" key="1">
    <citation type="submission" date="2015-10" db="EMBL/GenBank/DDBJ databases">
        <authorList>
            <person name="Regsiter A."/>
            <person name="william w."/>
        </authorList>
    </citation>
    <scope>NUCLEOTIDE SEQUENCE</scope>
    <source>
        <strain evidence="2">Montdore</strain>
    </source>
</reference>
<organism evidence="2 3">
    <name type="scientific">Tuber aestivum</name>
    <name type="common">summer truffle</name>
    <dbReference type="NCBI Taxonomy" id="59557"/>
    <lineage>
        <taxon>Eukaryota</taxon>
        <taxon>Fungi</taxon>
        <taxon>Dikarya</taxon>
        <taxon>Ascomycota</taxon>
        <taxon>Pezizomycotina</taxon>
        <taxon>Pezizomycetes</taxon>
        <taxon>Pezizales</taxon>
        <taxon>Tuberaceae</taxon>
        <taxon>Tuber</taxon>
    </lineage>
</organism>
<dbReference type="EMBL" id="LN891146">
    <property type="protein sequence ID" value="CUS08133.1"/>
    <property type="molecule type" value="Genomic_DNA"/>
</dbReference>
<accession>A0A292PNS1</accession>
<evidence type="ECO:0000313" key="2">
    <source>
        <dbReference type="EMBL" id="CUS08133.1"/>
    </source>
</evidence>
<keyword evidence="3" id="KW-1185">Reference proteome</keyword>
<sequence length="192" mass="20634">MVREKRILRSSKGVDNSVAILFEAIGVKCKPYPVVTAGSKDPYPGWFGTARKPLSDAPKGCTKAEIDSDLAKMRVQLHSPPVRIVQHEKTAEVLEFIRAAFPAGAKQLNAAVKTAASGGRITKKPPVLKKPKSFKAPKASVSAEGAKMPATLNRPKPVNAARAPSPAKATVKEPQPPVRRSPRIRNSPKVSY</sequence>
<proteinExistence type="predicted"/>
<feature type="compositionally biased region" description="Basic residues" evidence="1">
    <location>
        <begin position="121"/>
        <end position="135"/>
    </location>
</feature>
<dbReference type="Proteomes" id="UP001412239">
    <property type="component" value="Unassembled WGS sequence"/>
</dbReference>
<protein>
    <submittedName>
        <fullName evidence="2">Uncharacterized protein</fullName>
    </submittedName>
</protein>
<gene>
    <name evidence="2" type="ORF">GSTUAT00007806001</name>
</gene>
<dbReference type="AlphaFoldDB" id="A0A292PNS1"/>
<feature type="region of interest" description="Disordered" evidence="1">
    <location>
        <begin position="115"/>
        <end position="192"/>
    </location>
</feature>
<evidence type="ECO:0000256" key="1">
    <source>
        <dbReference type="SAM" id="MobiDB-lite"/>
    </source>
</evidence>